<dbReference type="InterPro" id="IPR011006">
    <property type="entry name" value="CheY-like_superfamily"/>
</dbReference>
<dbReference type="EMBL" id="VZZJ01000018">
    <property type="protein sequence ID" value="KAB1071608.1"/>
    <property type="molecule type" value="Genomic_DNA"/>
</dbReference>
<gene>
    <name evidence="6" type="ORF">F6X51_18760</name>
</gene>
<accession>A0A6N6MKA4</accession>
<dbReference type="AlphaFoldDB" id="A0A6N6MKA4"/>
<evidence type="ECO:0000259" key="5">
    <source>
        <dbReference type="PROSITE" id="PS50110"/>
    </source>
</evidence>
<dbReference type="Pfam" id="PF00072">
    <property type="entry name" value="Response_reg"/>
    <property type="match status" value="1"/>
</dbReference>
<evidence type="ECO:0000256" key="1">
    <source>
        <dbReference type="ARBA" id="ARBA00022553"/>
    </source>
</evidence>
<dbReference type="Gene3D" id="3.40.50.2300">
    <property type="match status" value="1"/>
</dbReference>
<evidence type="ECO:0000313" key="6">
    <source>
        <dbReference type="EMBL" id="KAB1071608.1"/>
    </source>
</evidence>
<evidence type="ECO:0000256" key="3">
    <source>
        <dbReference type="ARBA" id="ARBA00023163"/>
    </source>
</evidence>
<feature type="modified residue" description="4-aspartylphosphate" evidence="4">
    <location>
        <position position="59"/>
    </location>
</feature>
<dbReference type="Proteomes" id="UP000441523">
    <property type="component" value="Unassembled WGS sequence"/>
</dbReference>
<keyword evidence="3" id="KW-0804">Transcription</keyword>
<keyword evidence="2" id="KW-0805">Transcription regulation</keyword>
<reference evidence="6 7" key="1">
    <citation type="submission" date="2019-09" db="EMBL/GenBank/DDBJ databases">
        <title>YIM 132548 draft genome.</title>
        <authorList>
            <person name="Jiang L."/>
        </authorList>
    </citation>
    <scope>NUCLEOTIDE SEQUENCE [LARGE SCALE GENOMIC DNA]</scope>
    <source>
        <strain evidence="6 7">YIM 132548</strain>
    </source>
</reference>
<feature type="domain" description="Response regulatory" evidence="5">
    <location>
        <begin position="9"/>
        <end position="124"/>
    </location>
</feature>
<dbReference type="InterPro" id="IPR001789">
    <property type="entry name" value="Sig_transdc_resp-reg_receiver"/>
</dbReference>
<comment type="caution">
    <text evidence="6">The sequence shown here is derived from an EMBL/GenBank/DDBJ whole genome shotgun (WGS) entry which is preliminary data.</text>
</comment>
<sequence length="125" mass="13579">MQHAERLPRAVVAEDEPLLLLEAADMLHDAGFEVFEASTANAALRHLEEQGGVTLLFTDVRMPPGTMDGFALARAVAERWPHVTIVICSAIPRPDDPSDLPGDAHFLGKPFLSSQIRKIVSGLRA</sequence>
<keyword evidence="7" id="KW-1185">Reference proteome</keyword>
<dbReference type="PROSITE" id="PS50110">
    <property type="entry name" value="RESPONSE_REGULATORY"/>
    <property type="match status" value="1"/>
</dbReference>
<name>A0A6N6MKA4_9HYPH</name>
<evidence type="ECO:0000256" key="4">
    <source>
        <dbReference type="PROSITE-ProRule" id="PRU00169"/>
    </source>
</evidence>
<dbReference type="GO" id="GO:0000160">
    <property type="term" value="P:phosphorelay signal transduction system"/>
    <property type="evidence" value="ECO:0007669"/>
    <property type="project" value="InterPro"/>
</dbReference>
<dbReference type="RefSeq" id="WP_150965203.1">
    <property type="nucleotide sequence ID" value="NZ_VZZJ01000018.1"/>
</dbReference>
<organism evidence="6 7">
    <name type="scientific">Methylobacterium planeticum</name>
    <dbReference type="NCBI Taxonomy" id="2615211"/>
    <lineage>
        <taxon>Bacteria</taxon>
        <taxon>Pseudomonadati</taxon>
        <taxon>Pseudomonadota</taxon>
        <taxon>Alphaproteobacteria</taxon>
        <taxon>Hyphomicrobiales</taxon>
        <taxon>Methylobacteriaceae</taxon>
        <taxon>Methylobacterium</taxon>
    </lineage>
</organism>
<dbReference type="PANTHER" id="PTHR44591">
    <property type="entry name" value="STRESS RESPONSE REGULATOR PROTEIN 1"/>
    <property type="match status" value="1"/>
</dbReference>
<dbReference type="SMART" id="SM00448">
    <property type="entry name" value="REC"/>
    <property type="match status" value="1"/>
</dbReference>
<dbReference type="PANTHER" id="PTHR44591:SF3">
    <property type="entry name" value="RESPONSE REGULATORY DOMAIN-CONTAINING PROTEIN"/>
    <property type="match status" value="1"/>
</dbReference>
<dbReference type="InterPro" id="IPR050595">
    <property type="entry name" value="Bact_response_regulator"/>
</dbReference>
<evidence type="ECO:0000313" key="7">
    <source>
        <dbReference type="Proteomes" id="UP000441523"/>
    </source>
</evidence>
<dbReference type="SUPFAM" id="SSF52172">
    <property type="entry name" value="CheY-like"/>
    <property type="match status" value="1"/>
</dbReference>
<keyword evidence="1 4" id="KW-0597">Phosphoprotein</keyword>
<protein>
    <submittedName>
        <fullName evidence="6">Response regulator</fullName>
    </submittedName>
</protein>
<proteinExistence type="predicted"/>
<evidence type="ECO:0000256" key="2">
    <source>
        <dbReference type="ARBA" id="ARBA00023015"/>
    </source>
</evidence>